<dbReference type="InterPro" id="IPR036770">
    <property type="entry name" value="Ankyrin_rpt-contain_sf"/>
</dbReference>
<dbReference type="EMBL" id="SWKU01000017">
    <property type="protein sequence ID" value="KAF2999463.1"/>
    <property type="molecule type" value="Genomic_DNA"/>
</dbReference>
<dbReference type="InterPro" id="IPR051616">
    <property type="entry name" value="Cul2-RING_E3_ligase_SR"/>
</dbReference>
<dbReference type="OrthoDB" id="426293at2759"/>
<keyword evidence="2" id="KW-1185">Reference proteome</keyword>
<reference evidence="1" key="1">
    <citation type="submission" date="2019-04" db="EMBL/GenBank/DDBJ databases">
        <title>Sequencing of skin fungus with MAO and IRED activity.</title>
        <authorList>
            <person name="Marsaioli A.J."/>
            <person name="Bonatto J.M.C."/>
            <person name="Reis Junior O."/>
        </authorList>
    </citation>
    <scope>NUCLEOTIDE SEQUENCE</scope>
    <source>
        <strain evidence="1">30M1</strain>
    </source>
</reference>
<organism evidence="1 2">
    <name type="scientific">Curvularia kusanoi</name>
    <name type="common">Cochliobolus kusanoi</name>
    <dbReference type="NCBI Taxonomy" id="90978"/>
    <lineage>
        <taxon>Eukaryota</taxon>
        <taxon>Fungi</taxon>
        <taxon>Dikarya</taxon>
        <taxon>Ascomycota</taxon>
        <taxon>Pezizomycotina</taxon>
        <taxon>Dothideomycetes</taxon>
        <taxon>Pleosporomycetidae</taxon>
        <taxon>Pleosporales</taxon>
        <taxon>Pleosporineae</taxon>
        <taxon>Pleosporaceae</taxon>
        <taxon>Curvularia</taxon>
    </lineage>
</organism>
<dbReference type="Gene3D" id="1.25.40.20">
    <property type="entry name" value="Ankyrin repeat-containing domain"/>
    <property type="match status" value="1"/>
</dbReference>
<dbReference type="Proteomes" id="UP000801428">
    <property type="component" value="Unassembled WGS sequence"/>
</dbReference>
<dbReference type="PANTHER" id="PTHR46224:SF6">
    <property type="entry name" value="ANKYRIN REPEAT FAMILY PROTEIN"/>
    <property type="match status" value="1"/>
</dbReference>
<proteinExistence type="predicted"/>
<sequence length="306" mass="33969">MSFNPATNDRQLAIRLKKLRNEAAQERSTALLQSTLDLAASESKEMHDSYAQQTLHLFIRNNKADDLLPLIAYLLQTTNATLDSTLQYISYQCASIPLLELLCENGFDINQPDKANNDQRILDMLITNESYVEWLLEHGAQTNFTEPQPILDVCARLGSLATFRLLQSRGATLSSRTLHCAAKAAASYGASPTETQAGDESKQSRGRMEVLRHLVEELEMDVNVLDDDGDNPIDHFGYWGTPLAYAASEPRGAGVVRWLLEHGADSGKGKGEGIYNACWVAEFQGNRKILDVLEKSKKIETTHTIT</sequence>
<evidence type="ECO:0008006" key="3">
    <source>
        <dbReference type="Google" id="ProtNLM"/>
    </source>
</evidence>
<evidence type="ECO:0000313" key="1">
    <source>
        <dbReference type="EMBL" id="KAF2999463.1"/>
    </source>
</evidence>
<gene>
    <name evidence="1" type="ORF">E8E13_008184</name>
</gene>
<dbReference type="AlphaFoldDB" id="A0A9P4TAL6"/>
<dbReference type="SUPFAM" id="SSF48403">
    <property type="entry name" value="Ankyrin repeat"/>
    <property type="match status" value="1"/>
</dbReference>
<protein>
    <recommendedName>
        <fullName evidence="3">Ankyrin</fullName>
    </recommendedName>
</protein>
<dbReference type="PANTHER" id="PTHR46224">
    <property type="entry name" value="ANKYRIN REPEAT FAMILY PROTEIN"/>
    <property type="match status" value="1"/>
</dbReference>
<evidence type="ECO:0000313" key="2">
    <source>
        <dbReference type="Proteomes" id="UP000801428"/>
    </source>
</evidence>
<accession>A0A9P4TAL6</accession>
<name>A0A9P4TAL6_CURKU</name>
<comment type="caution">
    <text evidence="1">The sequence shown here is derived from an EMBL/GenBank/DDBJ whole genome shotgun (WGS) entry which is preliminary data.</text>
</comment>